<dbReference type="InterPro" id="IPR044946">
    <property type="entry name" value="Restrct_endonuc_typeI_TRD_sf"/>
</dbReference>
<dbReference type="GO" id="GO:0003677">
    <property type="term" value="F:DNA binding"/>
    <property type="evidence" value="ECO:0007669"/>
    <property type="project" value="UniProtKB-KW"/>
</dbReference>
<dbReference type="Gene3D" id="3.90.220.20">
    <property type="entry name" value="DNA methylase specificity domains"/>
    <property type="match status" value="2"/>
</dbReference>
<comment type="caution">
    <text evidence="6">The sequence shown here is derived from an EMBL/GenBank/DDBJ whole genome shotgun (WGS) entry which is preliminary data.</text>
</comment>
<keyword evidence="3" id="KW-0238">DNA-binding</keyword>
<sequence length="439" mass="48606">MRSEKQALVPRLRFPVFRDAGEWANRSMGDLYGFHPTNILSRDKLNYTNGDVKNIHYGDIHTKFATLFDVTNELVPFINDTESVERIRPESYCIEGDVIFADASEDLEDVGKSIEIVNTNNEKIVSGLHTILARQLTNRLAIRFAGYLFKSGAIREQIKREAQGAKVLGISSGRLSRINVCYPPDREEQQKIADCLSSLDALIAAQADKIDALKTHKRGLMQQLFPREGETAPRLRFSCAGEWTLTDLPKVAFFQEGPGIMAVDFRDEGIPLVRLAGIGGMAVTLDGCNYLDPEKVAQKWSHFRLEINDLVISTSATFGLSSIVTNATAGAVFYTGLIRFRPRSERLHLGYLEAFIGSPHFERQAASAAVGGGIKHFGPTHLKQMEIPLPPLAEQEEIADCLSSLDALIAAHMEKLDALKNHKKGLMQKLFPSPEAVGV</sequence>
<evidence type="ECO:0000256" key="1">
    <source>
        <dbReference type="ARBA" id="ARBA00010923"/>
    </source>
</evidence>
<dbReference type="Pfam" id="PF01420">
    <property type="entry name" value="Methylase_S"/>
    <property type="match status" value="2"/>
</dbReference>
<proteinExistence type="inferred from homology"/>
<feature type="domain" description="Type I restriction modification DNA specificity" evidence="4">
    <location>
        <begin position="95"/>
        <end position="214"/>
    </location>
</feature>
<dbReference type="PANTHER" id="PTHR30408:SF12">
    <property type="entry name" value="TYPE I RESTRICTION ENZYME MJAVIII SPECIFICITY SUBUNIT"/>
    <property type="match status" value="1"/>
</dbReference>
<dbReference type="Proteomes" id="UP000253065">
    <property type="component" value="Unassembled WGS sequence"/>
</dbReference>
<feature type="domain" description="Type I restriction modification DNA specificity" evidence="4">
    <location>
        <begin position="301"/>
        <end position="420"/>
    </location>
</feature>
<dbReference type="InterPro" id="IPR000055">
    <property type="entry name" value="Restrct_endonuc_typeI_TRD"/>
</dbReference>
<evidence type="ECO:0000256" key="2">
    <source>
        <dbReference type="ARBA" id="ARBA00022747"/>
    </source>
</evidence>
<dbReference type="SUPFAM" id="SSF116734">
    <property type="entry name" value="DNA methylase specificity domain"/>
    <property type="match status" value="2"/>
</dbReference>
<dbReference type="PANTHER" id="PTHR30408">
    <property type="entry name" value="TYPE-1 RESTRICTION ENZYME ECOKI SPECIFICITY PROTEIN"/>
    <property type="match status" value="1"/>
</dbReference>
<dbReference type="AlphaFoldDB" id="A0A368V5W2"/>
<protein>
    <submittedName>
        <fullName evidence="6">Type I restriction enzyme S subunit</fullName>
    </submittedName>
</protein>
<evidence type="ECO:0000313" key="7">
    <source>
        <dbReference type="Proteomes" id="UP000252795"/>
    </source>
</evidence>
<reference evidence="6 7" key="1">
    <citation type="submission" date="2018-07" db="EMBL/GenBank/DDBJ databases">
        <title>Freshwater and sediment microbial communities from various areas in North America, analyzing microbe dynamics in response to fracking.</title>
        <authorList>
            <person name="Lamendella R."/>
        </authorList>
    </citation>
    <scope>NUCLEOTIDE SEQUENCE [LARGE SCALE GENOMIC DNA]</scope>
    <source>
        <strain evidence="6 7">114E</strain>
        <strain evidence="5 8">114E_o</strain>
    </source>
</reference>
<gene>
    <name evidence="6" type="ORF">DET51_103265</name>
    <name evidence="5" type="ORF">DET64_103265</name>
</gene>
<keyword evidence="8" id="KW-1185">Reference proteome</keyword>
<organism evidence="6 7">
    <name type="scientific">Marinobacter nauticus</name>
    <name type="common">Marinobacter hydrocarbonoclasticus</name>
    <name type="synonym">Marinobacter aquaeolei</name>
    <dbReference type="NCBI Taxonomy" id="2743"/>
    <lineage>
        <taxon>Bacteria</taxon>
        <taxon>Pseudomonadati</taxon>
        <taxon>Pseudomonadota</taxon>
        <taxon>Gammaproteobacteria</taxon>
        <taxon>Pseudomonadales</taxon>
        <taxon>Marinobacteraceae</taxon>
        <taxon>Marinobacter</taxon>
    </lineage>
</organism>
<dbReference type="InterPro" id="IPR052021">
    <property type="entry name" value="Type-I_RS_S_subunit"/>
</dbReference>
<evidence type="ECO:0000259" key="4">
    <source>
        <dbReference type="Pfam" id="PF01420"/>
    </source>
</evidence>
<keyword evidence="2" id="KW-0680">Restriction system</keyword>
<accession>A0A368V5W2</accession>
<dbReference type="Proteomes" id="UP000252795">
    <property type="component" value="Unassembled WGS sequence"/>
</dbReference>
<evidence type="ECO:0000313" key="6">
    <source>
        <dbReference type="EMBL" id="RCW36472.1"/>
    </source>
</evidence>
<dbReference type="EMBL" id="QPJB01000003">
    <property type="protein sequence ID" value="RCW36472.1"/>
    <property type="molecule type" value="Genomic_DNA"/>
</dbReference>
<comment type="similarity">
    <text evidence="1">Belongs to the type-I restriction system S methylase family.</text>
</comment>
<name>A0A368V5W2_MARNT</name>
<dbReference type="EMBL" id="QNSA01000003">
    <property type="protein sequence ID" value="RBP75663.1"/>
    <property type="molecule type" value="Genomic_DNA"/>
</dbReference>
<evidence type="ECO:0000313" key="8">
    <source>
        <dbReference type="Proteomes" id="UP000253065"/>
    </source>
</evidence>
<evidence type="ECO:0000313" key="5">
    <source>
        <dbReference type="EMBL" id="RBP75663.1"/>
    </source>
</evidence>
<evidence type="ECO:0000256" key="3">
    <source>
        <dbReference type="ARBA" id="ARBA00023125"/>
    </source>
</evidence>
<dbReference type="GO" id="GO:0009307">
    <property type="term" value="P:DNA restriction-modification system"/>
    <property type="evidence" value="ECO:0007669"/>
    <property type="project" value="UniProtKB-KW"/>
</dbReference>